<organism evidence="2 3">
    <name type="scientific">miscellaneous Crenarchaeota group-1 archaeon SG8-32-1</name>
    <dbReference type="NCBI Taxonomy" id="1685124"/>
    <lineage>
        <taxon>Archaea</taxon>
        <taxon>Candidatus Bathyarchaeota</taxon>
        <taxon>MCG-1</taxon>
    </lineage>
</organism>
<name>A0A0M0BZD5_9ARCH</name>
<keyword evidence="1" id="KW-0472">Membrane</keyword>
<evidence type="ECO:0000313" key="2">
    <source>
        <dbReference type="EMBL" id="KON33750.1"/>
    </source>
</evidence>
<evidence type="ECO:0000313" key="3">
    <source>
        <dbReference type="Proteomes" id="UP000037237"/>
    </source>
</evidence>
<accession>A0A0M0BZD5</accession>
<reference evidence="2 3" key="1">
    <citation type="submission" date="2015-06" db="EMBL/GenBank/DDBJ databases">
        <title>New insights into the roles of widespread benthic archaea in carbon and nitrogen cycling.</title>
        <authorList>
            <person name="Lazar C.S."/>
            <person name="Baker B.J."/>
            <person name="Seitz K.W."/>
            <person name="Hyde A.S."/>
            <person name="Dick G.J."/>
            <person name="Hinrichs K.-U."/>
            <person name="Teske A.P."/>
        </authorList>
    </citation>
    <scope>NUCLEOTIDE SEQUENCE [LARGE SCALE GENOMIC DNA]</scope>
    <source>
        <strain evidence="2">SG8-32-1</strain>
    </source>
</reference>
<keyword evidence="1" id="KW-0812">Transmembrane</keyword>
<feature type="transmembrane region" description="Helical" evidence="1">
    <location>
        <begin position="248"/>
        <end position="268"/>
    </location>
</feature>
<comment type="caution">
    <text evidence="2">The sequence shown here is derived from an EMBL/GenBank/DDBJ whole genome shotgun (WGS) entry which is preliminary data.</text>
</comment>
<keyword evidence="1" id="KW-1133">Transmembrane helix</keyword>
<sequence>MDWITITVLFVILFLFSLLWRYWLNDLLETKPALNIGLNESEPTFEADTIKYNEYMKKKLGNQNNSLVEPTSIKRNVKISFKHSIYVNKTFSLIIRLTKNDILVYEDEKEIYQIKTDKLNFEAYEKEPKVTVELKYVEGDFEINQKKRIQKLNESKDTIFNFMVKPLKAEDCILTVVFSYKEKIPMSGKITEKVITKKSITPKKGNETTEYSEQTTIVPVEKDIEIKAIDLPISVKSFLRLNAKQLDILKKSIFGMTGLVFFTFQVLVGELEGFDALIGSVSLLATIFGVAGFDALEDRLSGKKDDSDDST</sequence>
<gene>
    <name evidence="2" type="ORF">AC477_01230</name>
</gene>
<proteinExistence type="predicted"/>
<dbReference type="Proteomes" id="UP000037237">
    <property type="component" value="Unassembled WGS sequence"/>
</dbReference>
<dbReference type="AlphaFoldDB" id="A0A0M0BZD5"/>
<feature type="transmembrane region" description="Helical" evidence="1">
    <location>
        <begin position="274"/>
        <end position="296"/>
    </location>
</feature>
<protein>
    <submittedName>
        <fullName evidence="2">Uncharacterized protein</fullName>
    </submittedName>
</protein>
<evidence type="ECO:0000256" key="1">
    <source>
        <dbReference type="SAM" id="Phobius"/>
    </source>
</evidence>
<dbReference type="EMBL" id="LFWU01000022">
    <property type="protein sequence ID" value="KON33750.1"/>
    <property type="molecule type" value="Genomic_DNA"/>
</dbReference>
<feature type="transmembrane region" description="Helical" evidence="1">
    <location>
        <begin position="6"/>
        <end position="24"/>
    </location>
</feature>